<protein>
    <recommendedName>
        <fullName evidence="5">Phage coat protein</fullName>
    </recommendedName>
</protein>
<accession>A0ABT2AHE1</accession>
<dbReference type="RefSeq" id="WP_258826697.1">
    <property type="nucleotide sequence ID" value="NZ_JANUHA010000002.1"/>
</dbReference>
<feature type="chain" id="PRO_5045956615" description="Phage coat protein" evidence="2">
    <location>
        <begin position="25"/>
        <end position="74"/>
    </location>
</feature>
<dbReference type="Proteomes" id="UP001206572">
    <property type="component" value="Unassembled WGS sequence"/>
</dbReference>
<proteinExistence type="predicted"/>
<keyword evidence="1" id="KW-0812">Transmembrane</keyword>
<evidence type="ECO:0000256" key="1">
    <source>
        <dbReference type="SAM" id="Phobius"/>
    </source>
</evidence>
<keyword evidence="4" id="KW-1185">Reference proteome</keyword>
<evidence type="ECO:0000313" key="4">
    <source>
        <dbReference type="Proteomes" id="UP001206572"/>
    </source>
</evidence>
<comment type="caution">
    <text evidence="3">The sequence shown here is derived from an EMBL/GenBank/DDBJ whole genome shotgun (WGS) entry which is preliminary data.</text>
</comment>
<organism evidence="3 4">
    <name type="scientific">Massilia agri</name>
    <dbReference type="NCBI Taxonomy" id="1886785"/>
    <lineage>
        <taxon>Bacteria</taxon>
        <taxon>Pseudomonadati</taxon>
        <taxon>Pseudomonadota</taxon>
        <taxon>Betaproteobacteria</taxon>
        <taxon>Burkholderiales</taxon>
        <taxon>Oxalobacteraceae</taxon>
        <taxon>Telluria group</taxon>
        <taxon>Massilia</taxon>
    </lineage>
</organism>
<name>A0ABT2AHE1_9BURK</name>
<sequence>MKFSSIRAKAALAGVMALPMLAHAEGATDVAGLWASISFLDVTAAIFGIGALVIGVDLAQLGYMKVRRIVKGAH</sequence>
<evidence type="ECO:0000256" key="2">
    <source>
        <dbReference type="SAM" id="SignalP"/>
    </source>
</evidence>
<evidence type="ECO:0000313" key="3">
    <source>
        <dbReference type="EMBL" id="MCS0595646.1"/>
    </source>
</evidence>
<evidence type="ECO:0008006" key="5">
    <source>
        <dbReference type="Google" id="ProtNLM"/>
    </source>
</evidence>
<reference evidence="3 4" key="1">
    <citation type="submission" date="2022-08" db="EMBL/GenBank/DDBJ databases">
        <title>Reclassification of Massilia species as members of the genera Telluria, Duganella, Pseudoduganella, Mokoshia gen. nov. and Zemynaea gen. nov. using orthogonal and non-orthogonal genome-based approaches.</title>
        <authorList>
            <person name="Bowman J.P."/>
        </authorList>
    </citation>
    <scope>NUCLEOTIDE SEQUENCE [LARGE SCALE GENOMIC DNA]</scope>
    <source>
        <strain evidence="3 4">JCM 31661</strain>
    </source>
</reference>
<dbReference type="EMBL" id="JANUHA010000002">
    <property type="protein sequence ID" value="MCS0595646.1"/>
    <property type="molecule type" value="Genomic_DNA"/>
</dbReference>
<keyword evidence="1" id="KW-0472">Membrane</keyword>
<gene>
    <name evidence="3" type="ORF">NX780_04730</name>
</gene>
<keyword evidence="2" id="KW-0732">Signal</keyword>
<feature type="signal peptide" evidence="2">
    <location>
        <begin position="1"/>
        <end position="24"/>
    </location>
</feature>
<feature type="transmembrane region" description="Helical" evidence="1">
    <location>
        <begin position="34"/>
        <end position="59"/>
    </location>
</feature>
<keyword evidence="1" id="KW-1133">Transmembrane helix</keyword>